<keyword evidence="1" id="KW-0812">Transmembrane</keyword>
<keyword evidence="3" id="KW-1185">Reference proteome</keyword>
<dbReference type="RefSeq" id="WP_344461223.1">
    <property type="nucleotide sequence ID" value="NZ_BAAANT010000004.1"/>
</dbReference>
<proteinExistence type="predicted"/>
<feature type="transmembrane region" description="Helical" evidence="1">
    <location>
        <begin position="219"/>
        <end position="241"/>
    </location>
</feature>
<dbReference type="EMBL" id="BAAANT010000004">
    <property type="protein sequence ID" value="GAA2133898.1"/>
    <property type="molecule type" value="Genomic_DNA"/>
</dbReference>
<keyword evidence="1" id="KW-0472">Membrane</keyword>
<organism evidence="2 3">
    <name type="scientific">Kitasatospora kazusensis</name>
    <dbReference type="NCBI Taxonomy" id="407974"/>
    <lineage>
        <taxon>Bacteria</taxon>
        <taxon>Bacillati</taxon>
        <taxon>Actinomycetota</taxon>
        <taxon>Actinomycetes</taxon>
        <taxon>Kitasatosporales</taxon>
        <taxon>Streptomycetaceae</taxon>
        <taxon>Kitasatospora</taxon>
    </lineage>
</organism>
<evidence type="ECO:0008006" key="4">
    <source>
        <dbReference type="Google" id="ProtNLM"/>
    </source>
</evidence>
<dbReference type="Proteomes" id="UP001422759">
    <property type="component" value="Unassembled WGS sequence"/>
</dbReference>
<sequence length="278" mass="27851">MNDDLAAPRTGAARPGSPAPAAAWDLRIARAVPFALVCTLVAAAGHALAGGGDVALPPLAAGFALVCLLAALLGGRERSLLAIAGALGAGQFGLHLLFHNLGSPAMPGMGTGSGNGPLTLHQVAGRLLCNDSPQAGAHGGLTVVPLDTTPEQVVSAAGLDPHAYAATAAAAPHAGLLGLSPAMLLGHLAAAALAGWWLRRGEAVLWRLLRLTATVAQEYAAPLRTAFALLAALLLGTAAGLRPTGPGPERAEDWRLPAAAALRHSLIRRGPPVAAFAR</sequence>
<comment type="caution">
    <text evidence="2">The sequence shown here is derived from an EMBL/GenBank/DDBJ whole genome shotgun (WGS) entry which is preliminary data.</text>
</comment>
<feature type="transmembrane region" description="Helical" evidence="1">
    <location>
        <begin position="80"/>
        <end position="98"/>
    </location>
</feature>
<protein>
    <recommendedName>
        <fullName evidence="4">PE-PGRS family protein</fullName>
    </recommendedName>
</protein>
<evidence type="ECO:0000256" key="1">
    <source>
        <dbReference type="SAM" id="Phobius"/>
    </source>
</evidence>
<keyword evidence="1" id="KW-1133">Transmembrane helix</keyword>
<evidence type="ECO:0000313" key="2">
    <source>
        <dbReference type="EMBL" id="GAA2133898.1"/>
    </source>
</evidence>
<feature type="transmembrane region" description="Helical" evidence="1">
    <location>
        <begin position="179"/>
        <end position="198"/>
    </location>
</feature>
<evidence type="ECO:0000313" key="3">
    <source>
        <dbReference type="Proteomes" id="UP001422759"/>
    </source>
</evidence>
<name>A0ABN2YYD4_9ACTN</name>
<accession>A0ABN2YYD4</accession>
<feature type="transmembrane region" description="Helical" evidence="1">
    <location>
        <begin position="31"/>
        <end position="49"/>
    </location>
</feature>
<reference evidence="2 3" key="1">
    <citation type="journal article" date="2019" name="Int. J. Syst. Evol. Microbiol.">
        <title>The Global Catalogue of Microorganisms (GCM) 10K type strain sequencing project: providing services to taxonomists for standard genome sequencing and annotation.</title>
        <authorList>
            <consortium name="The Broad Institute Genomics Platform"/>
            <consortium name="The Broad Institute Genome Sequencing Center for Infectious Disease"/>
            <person name="Wu L."/>
            <person name="Ma J."/>
        </authorList>
    </citation>
    <scope>NUCLEOTIDE SEQUENCE [LARGE SCALE GENOMIC DNA]</scope>
    <source>
        <strain evidence="2 3">JCM 14560</strain>
    </source>
</reference>
<gene>
    <name evidence="2" type="ORF">GCM10009760_10550</name>
</gene>
<feature type="transmembrane region" description="Helical" evidence="1">
    <location>
        <begin position="55"/>
        <end position="73"/>
    </location>
</feature>